<proteinExistence type="predicted"/>
<accession>A0ABM4GCS7</accession>
<dbReference type="GeneID" id="108073074"/>
<dbReference type="RefSeq" id="XP_070140517.1">
    <property type="nucleotide sequence ID" value="XM_070284416.1"/>
</dbReference>
<name>A0ABM4GCS7_DROKI</name>
<evidence type="ECO:0000313" key="2">
    <source>
        <dbReference type="RefSeq" id="XP_070140517.1"/>
    </source>
</evidence>
<organism evidence="1 2">
    <name type="scientific">Drosophila kikkawai</name>
    <name type="common">Fruit fly</name>
    <dbReference type="NCBI Taxonomy" id="30033"/>
    <lineage>
        <taxon>Eukaryota</taxon>
        <taxon>Metazoa</taxon>
        <taxon>Ecdysozoa</taxon>
        <taxon>Arthropoda</taxon>
        <taxon>Hexapoda</taxon>
        <taxon>Insecta</taxon>
        <taxon>Pterygota</taxon>
        <taxon>Neoptera</taxon>
        <taxon>Endopterygota</taxon>
        <taxon>Diptera</taxon>
        <taxon>Brachycera</taxon>
        <taxon>Muscomorpha</taxon>
        <taxon>Ephydroidea</taxon>
        <taxon>Drosophilidae</taxon>
        <taxon>Drosophila</taxon>
        <taxon>Sophophora</taxon>
    </lineage>
</organism>
<dbReference type="Proteomes" id="UP001652661">
    <property type="component" value="Chromosome 2R"/>
</dbReference>
<gene>
    <name evidence="2" type="primary">LOC108073074</name>
</gene>
<reference evidence="2" key="2">
    <citation type="submission" date="2025-08" db="UniProtKB">
        <authorList>
            <consortium name="RefSeq"/>
        </authorList>
    </citation>
    <scope>IDENTIFICATION</scope>
    <source>
        <strain evidence="2">14028-0561.14</strain>
        <tissue evidence="2">Whole fly</tissue>
    </source>
</reference>
<reference evidence="1" key="1">
    <citation type="submission" date="2025-05" db="UniProtKB">
        <authorList>
            <consortium name="RefSeq"/>
        </authorList>
    </citation>
    <scope>NUCLEOTIDE SEQUENCE [LARGE SCALE GENOMIC DNA]</scope>
    <source>
        <strain evidence="1">14028-0561.14</strain>
    </source>
</reference>
<evidence type="ECO:0000313" key="1">
    <source>
        <dbReference type="Proteomes" id="UP001652661"/>
    </source>
</evidence>
<keyword evidence="1" id="KW-1185">Reference proteome</keyword>
<sequence>MQDRTLDLNQYDDNLLESCWRASRSRRPVAFSFSNTEVSAVDTVACCKQITSLVNKEKFHIQRSLSEASKDQLYHHFKDFTQLACGVTTLHCRQVDMLLEDTKHLLDQIEGNSVDLVLTTEKSVIRTNRKRKAVITNESTVTVSKRLRLDELDLLSETSQHYYANMLSECQAWQSECTQQVDLEKSIELPQNGTQASSHHTITITEEIQIQEEPSNIYPTDGFGNSDEPDLTYFYELYPRNSAKTQLRNCLSTDILPPKMSRLDAILNYPAEAYVVCEPSLSFADSVIETTHSVAITVDKYKSTNSRKRKLIIDKCIKYSREELREKPFLEEKVVAIPKSFERRKTAEELLTKLNKKISVFPNAIPIYPIILTEEQQSEAKYIFCEIYGESDQEDF</sequence>
<protein>
    <submittedName>
        <fullName evidence="2">Uncharacterized protein</fullName>
    </submittedName>
</protein>